<keyword evidence="3" id="KW-1185">Reference proteome</keyword>
<accession>A0A344UVL6</accession>
<dbReference type="RefSeq" id="WP_245935088.1">
    <property type="nucleotide sequence ID" value="NZ_CP025198.1"/>
</dbReference>
<evidence type="ECO:0000256" key="1">
    <source>
        <dbReference type="SAM" id="MobiDB-lite"/>
    </source>
</evidence>
<dbReference type="AlphaFoldDB" id="A0A344UVL6"/>
<organism evidence="2 3">
    <name type="scientific">Acidipropionibacterium virtanenii</name>
    <dbReference type="NCBI Taxonomy" id="2057246"/>
    <lineage>
        <taxon>Bacteria</taxon>
        <taxon>Bacillati</taxon>
        <taxon>Actinomycetota</taxon>
        <taxon>Actinomycetes</taxon>
        <taxon>Propionibacteriales</taxon>
        <taxon>Propionibacteriaceae</taxon>
        <taxon>Acidipropionibacterium</taxon>
    </lineage>
</organism>
<dbReference type="EMBL" id="CP025198">
    <property type="protein sequence ID" value="AXE39314.1"/>
    <property type="molecule type" value="Genomic_DNA"/>
</dbReference>
<name>A0A344UVL6_9ACTN</name>
<evidence type="ECO:0000313" key="3">
    <source>
        <dbReference type="Proteomes" id="UP000251995"/>
    </source>
</evidence>
<sequence>MARRSRPRHAQRNPHRWVASLAAFLVAVLLLGALGYGGWKVWKSVDPFSTPVDEGCQVTISGQSYTLDLEQSGNAALITAESIRRGLSPRAASIALATAMQESGLRNIDYGDRDSVGLFQQRPSQGWGTRAQILDPWYSAGKFYDELVKVDNWQTEDINDVAQSIQKSGVPDGYRKHIDAAKAWASALSGSSPQSLSCVNRSTTRGSSTALAQTATKGLAGKATISTSTSAVRVQATSNRTVWAAVAITMASNDSAPISAAGVGTASWNLDTKKYASWSGVTGPSSSPSGTGTATTGSVTLIQ</sequence>
<evidence type="ECO:0000313" key="2">
    <source>
        <dbReference type="EMBL" id="AXE39314.1"/>
    </source>
</evidence>
<feature type="region of interest" description="Disordered" evidence="1">
    <location>
        <begin position="279"/>
        <end position="303"/>
    </location>
</feature>
<protein>
    <submittedName>
        <fullName evidence="2">Uncharacterized protein</fullName>
    </submittedName>
</protein>
<proteinExistence type="predicted"/>
<reference evidence="2 3" key="1">
    <citation type="submission" date="2017-12" db="EMBL/GenBank/DDBJ databases">
        <title>The whole genome sequence of the Acidipropionibacterium virtanenii sp. nov. type strain JS278.</title>
        <authorList>
            <person name="Laine P."/>
            <person name="Deptula P."/>
            <person name="Varmanen P."/>
            <person name="Auvinen P."/>
        </authorList>
    </citation>
    <scope>NUCLEOTIDE SEQUENCE [LARGE SCALE GENOMIC DNA]</scope>
    <source>
        <strain evidence="2 3">JS278</strain>
    </source>
</reference>
<gene>
    <name evidence="2" type="ORF">JS278_02162</name>
</gene>
<dbReference type="KEGG" id="acij:JS278_02162"/>
<dbReference type="Proteomes" id="UP000251995">
    <property type="component" value="Chromosome"/>
</dbReference>